<protein>
    <submittedName>
        <fullName evidence="1">Uncharacterized protein</fullName>
    </submittedName>
</protein>
<reference evidence="1" key="1">
    <citation type="submission" date="2020-05" db="EMBL/GenBank/DDBJ databases">
        <title>Large-scale comparative analyses of tick genomes elucidate their genetic diversity and vector capacities.</title>
        <authorList>
            <person name="Jia N."/>
            <person name="Wang J."/>
            <person name="Shi W."/>
            <person name="Du L."/>
            <person name="Sun Y."/>
            <person name="Zhan W."/>
            <person name="Jiang J."/>
            <person name="Wang Q."/>
            <person name="Zhang B."/>
            <person name="Ji P."/>
            <person name="Sakyi L.B."/>
            <person name="Cui X."/>
            <person name="Yuan T."/>
            <person name="Jiang B."/>
            <person name="Yang W."/>
            <person name="Lam T.T.-Y."/>
            <person name="Chang Q."/>
            <person name="Ding S."/>
            <person name="Wang X."/>
            <person name="Zhu J."/>
            <person name="Ruan X."/>
            <person name="Zhao L."/>
            <person name="Wei J."/>
            <person name="Que T."/>
            <person name="Du C."/>
            <person name="Cheng J."/>
            <person name="Dai P."/>
            <person name="Han X."/>
            <person name="Huang E."/>
            <person name="Gao Y."/>
            <person name="Liu J."/>
            <person name="Shao H."/>
            <person name="Ye R."/>
            <person name="Li L."/>
            <person name="Wei W."/>
            <person name="Wang X."/>
            <person name="Wang C."/>
            <person name="Yang T."/>
            <person name="Huo Q."/>
            <person name="Li W."/>
            <person name="Guo W."/>
            <person name="Chen H."/>
            <person name="Zhou L."/>
            <person name="Ni X."/>
            <person name="Tian J."/>
            <person name="Zhou Y."/>
            <person name="Sheng Y."/>
            <person name="Liu T."/>
            <person name="Pan Y."/>
            <person name="Xia L."/>
            <person name="Li J."/>
            <person name="Zhao F."/>
            <person name="Cao W."/>
        </authorList>
    </citation>
    <scope>NUCLEOTIDE SEQUENCE</scope>
    <source>
        <strain evidence="1">Dsil-2018</strain>
    </source>
</reference>
<evidence type="ECO:0000313" key="1">
    <source>
        <dbReference type="EMBL" id="KAH7940975.1"/>
    </source>
</evidence>
<evidence type="ECO:0000313" key="2">
    <source>
        <dbReference type="Proteomes" id="UP000821865"/>
    </source>
</evidence>
<sequence length="240" mass="27378">MAKKQHPPQSWWKQYEIAVKVTYEHARKKLNDSQFHSDLASETEMPPLKRRRRPPAVWSDSDSEEEEEDSATSQPGLPPIQNNFTSGTQLSETNSPQGTSDNHSVDADFQWHVLRLLNTLRFMLEQQADTLNKLCDILPTFSVTECAELLGHPLSSLEELQEFDDKLDAGKFRILMLLAKRQTQLLLTLRPLSNRGSGMPPSALPPSFRSQSKDNLSKQQIRTETFATAQLPIPWSFWGY</sequence>
<dbReference type="Proteomes" id="UP000821865">
    <property type="component" value="Chromosome 7"/>
</dbReference>
<name>A0ACB8CDX9_DERSI</name>
<dbReference type="EMBL" id="CM023476">
    <property type="protein sequence ID" value="KAH7940975.1"/>
    <property type="molecule type" value="Genomic_DNA"/>
</dbReference>
<keyword evidence="2" id="KW-1185">Reference proteome</keyword>
<organism evidence="1 2">
    <name type="scientific">Dermacentor silvarum</name>
    <name type="common">Tick</name>
    <dbReference type="NCBI Taxonomy" id="543639"/>
    <lineage>
        <taxon>Eukaryota</taxon>
        <taxon>Metazoa</taxon>
        <taxon>Ecdysozoa</taxon>
        <taxon>Arthropoda</taxon>
        <taxon>Chelicerata</taxon>
        <taxon>Arachnida</taxon>
        <taxon>Acari</taxon>
        <taxon>Parasitiformes</taxon>
        <taxon>Ixodida</taxon>
        <taxon>Ixodoidea</taxon>
        <taxon>Ixodidae</taxon>
        <taxon>Rhipicephalinae</taxon>
        <taxon>Dermacentor</taxon>
    </lineage>
</organism>
<accession>A0ACB8CDX9</accession>
<gene>
    <name evidence="1" type="ORF">HPB49_008546</name>
</gene>
<proteinExistence type="predicted"/>
<comment type="caution">
    <text evidence="1">The sequence shown here is derived from an EMBL/GenBank/DDBJ whole genome shotgun (WGS) entry which is preliminary data.</text>
</comment>